<evidence type="ECO:0000256" key="5">
    <source>
        <dbReference type="ARBA" id="ARBA00022989"/>
    </source>
</evidence>
<proteinExistence type="inferred from homology"/>
<keyword evidence="6 8" id="KW-0472">Membrane</keyword>
<sequence length="410" mass="45805">MDNVLALYNYFSRIPLEDLPGVALQMLPGALLGIGLAFVVLFLREFIVGRMKARTERTHTHPVLTIWAKRIAESVKTWFVWLAGLQVAVQTMPYMALVDGPMRRLFMLGVFLQLGLMAVHALSEWNRETARELRVKEPARVAMMASMVRVGYVFIWLVVFILLLNNYGVNVSALVAGLGVGGIAVAFALQNVLKDIFSSFSIVFDKPFVVGDFIAAGDFMGTVEEIGIKTTRLRSLSGEQIVISNGDLLETRVRNYRTLGQRRVVFNIKVGYETPAAKLAKIPPMIITILEKMDDVRVDRVHLQSLTDFGPQYEAVFYVEKPDYSRMMDVTQQMYLEMFTAFEKEGIAFAVPVQKNVGELAAHQKMDTEMPKNRREANAVKTATVKATAKPKAKTALAKPPRGKAAKGRK</sequence>
<feature type="transmembrane region" description="Helical" evidence="8">
    <location>
        <begin position="169"/>
        <end position="189"/>
    </location>
</feature>
<dbReference type="InterPro" id="IPR011014">
    <property type="entry name" value="MscS_channel_TM-2"/>
</dbReference>
<evidence type="ECO:0000259" key="11">
    <source>
        <dbReference type="Pfam" id="PF21088"/>
    </source>
</evidence>
<comment type="similarity">
    <text evidence="2">Belongs to the MscS (TC 1.A.23) family.</text>
</comment>
<evidence type="ECO:0000259" key="9">
    <source>
        <dbReference type="Pfam" id="PF00924"/>
    </source>
</evidence>
<dbReference type="GO" id="GO:0005886">
    <property type="term" value="C:plasma membrane"/>
    <property type="evidence" value="ECO:0007669"/>
    <property type="project" value="UniProtKB-SubCell"/>
</dbReference>
<dbReference type="InterPro" id="IPR011066">
    <property type="entry name" value="MscS_channel_C_sf"/>
</dbReference>
<evidence type="ECO:0000256" key="8">
    <source>
        <dbReference type="SAM" id="Phobius"/>
    </source>
</evidence>
<dbReference type="GO" id="GO:0008381">
    <property type="term" value="F:mechanosensitive monoatomic ion channel activity"/>
    <property type="evidence" value="ECO:0007669"/>
    <property type="project" value="UniProtKB-ARBA"/>
</dbReference>
<keyword evidence="5 8" id="KW-1133">Transmembrane helix</keyword>
<dbReference type="Pfam" id="PF21088">
    <property type="entry name" value="MS_channel_1st"/>
    <property type="match status" value="1"/>
</dbReference>
<feature type="domain" description="Mechanosensitive ion channel MscS C-terminal" evidence="10">
    <location>
        <begin position="264"/>
        <end position="349"/>
    </location>
</feature>
<evidence type="ECO:0000256" key="4">
    <source>
        <dbReference type="ARBA" id="ARBA00022692"/>
    </source>
</evidence>
<dbReference type="EMBL" id="VAFM01000002">
    <property type="protein sequence ID" value="TKW60462.1"/>
    <property type="molecule type" value="Genomic_DNA"/>
</dbReference>
<keyword evidence="4 8" id="KW-0812">Transmembrane</keyword>
<gene>
    <name evidence="12" type="ORF">DI628_06040</name>
</gene>
<evidence type="ECO:0000256" key="2">
    <source>
        <dbReference type="ARBA" id="ARBA00008017"/>
    </source>
</evidence>
<feature type="compositionally biased region" description="Basic residues" evidence="7">
    <location>
        <begin position="401"/>
        <end position="410"/>
    </location>
</feature>
<feature type="transmembrane region" description="Helical" evidence="8">
    <location>
        <begin position="104"/>
        <end position="122"/>
    </location>
</feature>
<evidence type="ECO:0000313" key="13">
    <source>
        <dbReference type="Proteomes" id="UP000320948"/>
    </source>
</evidence>
<evidence type="ECO:0000256" key="3">
    <source>
        <dbReference type="ARBA" id="ARBA00022475"/>
    </source>
</evidence>
<dbReference type="InterPro" id="IPR049142">
    <property type="entry name" value="MS_channel_1st"/>
</dbReference>
<evidence type="ECO:0000313" key="12">
    <source>
        <dbReference type="EMBL" id="TKW60462.1"/>
    </source>
</evidence>
<name>A0A6N4QZ50_BLAVI</name>
<feature type="domain" description="Mechanosensitive ion channel transmembrane helices 2/3" evidence="11">
    <location>
        <begin position="152"/>
        <end position="190"/>
    </location>
</feature>
<feature type="transmembrane region" description="Helical" evidence="8">
    <location>
        <begin position="142"/>
        <end position="163"/>
    </location>
</feature>
<feature type="compositionally biased region" description="Basic and acidic residues" evidence="7">
    <location>
        <begin position="367"/>
        <end position="378"/>
    </location>
</feature>
<dbReference type="Pfam" id="PF21082">
    <property type="entry name" value="MS_channel_3rd"/>
    <property type="match status" value="1"/>
</dbReference>
<dbReference type="InterPro" id="IPR023408">
    <property type="entry name" value="MscS_beta-dom_sf"/>
</dbReference>
<feature type="region of interest" description="Disordered" evidence="7">
    <location>
        <begin position="367"/>
        <end position="410"/>
    </location>
</feature>
<dbReference type="SUPFAM" id="SSF82861">
    <property type="entry name" value="Mechanosensitive channel protein MscS (YggB), transmembrane region"/>
    <property type="match status" value="1"/>
</dbReference>
<evidence type="ECO:0000256" key="6">
    <source>
        <dbReference type="ARBA" id="ARBA00023136"/>
    </source>
</evidence>
<dbReference type="InterPro" id="IPR049278">
    <property type="entry name" value="MS_channel_C"/>
</dbReference>
<dbReference type="Gene3D" id="2.30.30.60">
    <property type="match status" value="1"/>
</dbReference>
<evidence type="ECO:0000256" key="1">
    <source>
        <dbReference type="ARBA" id="ARBA00004651"/>
    </source>
</evidence>
<dbReference type="InterPro" id="IPR006685">
    <property type="entry name" value="MscS_channel_2nd"/>
</dbReference>
<dbReference type="Gene3D" id="3.30.70.100">
    <property type="match status" value="1"/>
</dbReference>
<comment type="subcellular location">
    <subcellularLocation>
        <location evidence="1">Cell membrane</location>
        <topology evidence="1">Multi-pass membrane protein</topology>
    </subcellularLocation>
</comment>
<dbReference type="PANTHER" id="PTHR30566:SF25">
    <property type="entry name" value="INNER MEMBRANE PROTEIN"/>
    <property type="match status" value="1"/>
</dbReference>
<feature type="compositionally biased region" description="Low complexity" evidence="7">
    <location>
        <begin position="379"/>
        <end position="400"/>
    </location>
</feature>
<keyword evidence="3" id="KW-1003">Cell membrane</keyword>
<evidence type="ECO:0000259" key="10">
    <source>
        <dbReference type="Pfam" id="PF21082"/>
    </source>
</evidence>
<reference evidence="12 13" key="1">
    <citation type="journal article" date="2017" name="Nat. Commun.">
        <title>In situ click chemistry generation of cyclooxygenase-2 inhibitors.</title>
        <authorList>
            <person name="Bhardwaj A."/>
            <person name="Kaur J."/>
            <person name="Wuest M."/>
            <person name="Wuest F."/>
        </authorList>
    </citation>
    <scope>NUCLEOTIDE SEQUENCE [LARGE SCALE GENOMIC DNA]</scope>
    <source>
        <strain evidence="12">S2_018_000_R2_106</strain>
    </source>
</reference>
<dbReference type="Proteomes" id="UP000320948">
    <property type="component" value="Unassembled WGS sequence"/>
</dbReference>
<dbReference type="Pfam" id="PF00924">
    <property type="entry name" value="MS_channel_2nd"/>
    <property type="match status" value="1"/>
</dbReference>
<protein>
    <submittedName>
        <fullName evidence="12">Mechanosensitive ion channel family protein</fullName>
    </submittedName>
</protein>
<dbReference type="Gene3D" id="1.10.287.1260">
    <property type="match status" value="1"/>
</dbReference>
<dbReference type="SUPFAM" id="SSF50182">
    <property type="entry name" value="Sm-like ribonucleoproteins"/>
    <property type="match status" value="1"/>
</dbReference>
<feature type="domain" description="Mechanosensitive ion channel MscS" evidence="9">
    <location>
        <begin position="191"/>
        <end position="257"/>
    </location>
</feature>
<evidence type="ECO:0000256" key="7">
    <source>
        <dbReference type="SAM" id="MobiDB-lite"/>
    </source>
</evidence>
<dbReference type="SUPFAM" id="SSF82689">
    <property type="entry name" value="Mechanosensitive channel protein MscS (YggB), C-terminal domain"/>
    <property type="match status" value="1"/>
</dbReference>
<organism evidence="12 13">
    <name type="scientific">Blastochloris viridis</name>
    <name type="common">Rhodopseudomonas viridis</name>
    <dbReference type="NCBI Taxonomy" id="1079"/>
    <lineage>
        <taxon>Bacteria</taxon>
        <taxon>Pseudomonadati</taxon>
        <taxon>Pseudomonadota</taxon>
        <taxon>Alphaproteobacteria</taxon>
        <taxon>Hyphomicrobiales</taxon>
        <taxon>Blastochloridaceae</taxon>
        <taxon>Blastochloris</taxon>
    </lineage>
</organism>
<dbReference type="InterPro" id="IPR010920">
    <property type="entry name" value="LSM_dom_sf"/>
</dbReference>
<accession>A0A6N4QZ50</accession>
<dbReference type="PANTHER" id="PTHR30566">
    <property type="entry name" value="YNAI-RELATED MECHANOSENSITIVE ION CHANNEL"/>
    <property type="match status" value="1"/>
</dbReference>
<feature type="transmembrane region" description="Helical" evidence="8">
    <location>
        <begin position="22"/>
        <end position="43"/>
    </location>
</feature>
<comment type="caution">
    <text evidence="12">The sequence shown here is derived from an EMBL/GenBank/DDBJ whole genome shotgun (WGS) entry which is preliminary data.</text>
</comment>
<dbReference type="AlphaFoldDB" id="A0A6N4QZ50"/>